<gene>
    <name evidence="2" type="ORF">SBRCBS47491_003376</name>
</gene>
<keyword evidence="3" id="KW-1185">Reference proteome</keyword>
<accession>A0ABP0BFP1</accession>
<dbReference type="Proteomes" id="UP001642406">
    <property type="component" value="Unassembled WGS sequence"/>
</dbReference>
<sequence>MNVLLKDAALRKSAPLFQVLLDLAQRYALTTDTLSQLDLIYSTAQRRLNGIRLNQDIWGHSGAWVPRMSLAYYGDRVTTIISNLEELEDDFKEYAQRHQRERITGDHIEQALLANRAIQRGAKTLLDSIAKAAGDLDQAVDAVELCRPRLVATRNTLNSALRACRTPLSRN</sequence>
<evidence type="ECO:0000313" key="3">
    <source>
        <dbReference type="Proteomes" id="UP001642406"/>
    </source>
</evidence>
<protein>
    <submittedName>
        <fullName evidence="2">Uncharacterized protein</fullName>
    </submittedName>
</protein>
<comment type="caution">
    <text evidence="2">The sequence shown here is derived from an EMBL/GenBank/DDBJ whole genome shotgun (WGS) entry which is preliminary data.</text>
</comment>
<evidence type="ECO:0000313" key="2">
    <source>
        <dbReference type="EMBL" id="CAK7218054.1"/>
    </source>
</evidence>
<evidence type="ECO:0000256" key="1">
    <source>
        <dbReference type="SAM" id="Coils"/>
    </source>
</evidence>
<dbReference type="EMBL" id="CAWUHC010000022">
    <property type="protein sequence ID" value="CAK7218054.1"/>
    <property type="molecule type" value="Genomic_DNA"/>
</dbReference>
<proteinExistence type="predicted"/>
<feature type="coiled-coil region" evidence="1">
    <location>
        <begin position="77"/>
        <end position="104"/>
    </location>
</feature>
<reference evidence="2 3" key="1">
    <citation type="submission" date="2024-01" db="EMBL/GenBank/DDBJ databases">
        <authorList>
            <person name="Allen C."/>
            <person name="Tagirdzhanova G."/>
        </authorList>
    </citation>
    <scope>NUCLEOTIDE SEQUENCE [LARGE SCALE GENOMIC DNA]</scope>
</reference>
<organism evidence="2 3">
    <name type="scientific">Sporothrix bragantina</name>
    <dbReference type="NCBI Taxonomy" id="671064"/>
    <lineage>
        <taxon>Eukaryota</taxon>
        <taxon>Fungi</taxon>
        <taxon>Dikarya</taxon>
        <taxon>Ascomycota</taxon>
        <taxon>Pezizomycotina</taxon>
        <taxon>Sordariomycetes</taxon>
        <taxon>Sordariomycetidae</taxon>
        <taxon>Ophiostomatales</taxon>
        <taxon>Ophiostomataceae</taxon>
        <taxon>Sporothrix</taxon>
    </lineage>
</organism>
<name>A0ABP0BFP1_9PEZI</name>
<keyword evidence="1" id="KW-0175">Coiled coil</keyword>